<sequence length="172" mass="18964">MRIRQATGADAPAIAAVHVRSWQAAYQGLVPQDYLDDLDPARRLPGWERLLAETAWPRKGVLVAETEGNVVGFAGLTPTRDDDEDPASVAEITTIYLTPETWGRGIGKDLMNAALGALTGAGYRQATLWVLDTNVRARRFYEAAGWHGDGAIKRDATRGFPLTEVRYRRLLM</sequence>
<dbReference type="InterPro" id="IPR050832">
    <property type="entry name" value="Bact_Acetyltransf"/>
</dbReference>
<dbReference type="PROSITE" id="PS51186">
    <property type="entry name" value="GNAT"/>
    <property type="match status" value="1"/>
</dbReference>
<dbReference type="Proteomes" id="UP000198953">
    <property type="component" value="Unassembled WGS sequence"/>
</dbReference>
<evidence type="ECO:0000313" key="4">
    <source>
        <dbReference type="EMBL" id="SEM07640.1"/>
    </source>
</evidence>
<dbReference type="InterPro" id="IPR000182">
    <property type="entry name" value="GNAT_dom"/>
</dbReference>
<proteinExistence type="predicted"/>
<organism evidence="4 5">
    <name type="scientific">Nonomuraea pusilla</name>
    <dbReference type="NCBI Taxonomy" id="46177"/>
    <lineage>
        <taxon>Bacteria</taxon>
        <taxon>Bacillati</taxon>
        <taxon>Actinomycetota</taxon>
        <taxon>Actinomycetes</taxon>
        <taxon>Streptosporangiales</taxon>
        <taxon>Streptosporangiaceae</taxon>
        <taxon>Nonomuraea</taxon>
    </lineage>
</organism>
<dbReference type="CDD" id="cd04301">
    <property type="entry name" value="NAT_SF"/>
    <property type="match status" value="1"/>
</dbReference>
<evidence type="ECO:0000256" key="1">
    <source>
        <dbReference type="ARBA" id="ARBA00022679"/>
    </source>
</evidence>
<protein>
    <submittedName>
        <fullName evidence="4">L-amino acid N-acyltransferase YncA</fullName>
    </submittedName>
</protein>
<dbReference type="OrthoDB" id="5243635at2"/>
<dbReference type="AlphaFoldDB" id="A0A1H7VEZ6"/>
<reference evidence="4 5" key="1">
    <citation type="submission" date="2016-10" db="EMBL/GenBank/DDBJ databases">
        <authorList>
            <person name="de Groot N.N."/>
        </authorList>
    </citation>
    <scope>NUCLEOTIDE SEQUENCE [LARGE SCALE GENOMIC DNA]</scope>
    <source>
        <strain evidence="4 5">DSM 43357</strain>
    </source>
</reference>
<evidence type="ECO:0000313" key="5">
    <source>
        <dbReference type="Proteomes" id="UP000198953"/>
    </source>
</evidence>
<dbReference type="SUPFAM" id="SSF55729">
    <property type="entry name" value="Acyl-CoA N-acyltransferases (Nat)"/>
    <property type="match status" value="1"/>
</dbReference>
<dbReference type="PANTHER" id="PTHR43877">
    <property type="entry name" value="AMINOALKYLPHOSPHONATE N-ACETYLTRANSFERASE-RELATED-RELATED"/>
    <property type="match status" value="1"/>
</dbReference>
<evidence type="ECO:0000256" key="2">
    <source>
        <dbReference type="ARBA" id="ARBA00023315"/>
    </source>
</evidence>
<dbReference type="EMBL" id="FOBF01000009">
    <property type="protein sequence ID" value="SEM07640.1"/>
    <property type="molecule type" value="Genomic_DNA"/>
</dbReference>
<dbReference type="GO" id="GO:0016747">
    <property type="term" value="F:acyltransferase activity, transferring groups other than amino-acyl groups"/>
    <property type="evidence" value="ECO:0007669"/>
    <property type="project" value="InterPro"/>
</dbReference>
<dbReference type="STRING" id="46177.SAMN05660976_04115"/>
<name>A0A1H7VEZ6_9ACTN</name>
<keyword evidence="1 4" id="KW-0808">Transferase</keyword>
<dbReference type="RefSeq" id="WP_091102182.1">
    <property type="nucleotide sequence ID" value="NZ_FOBF01000009.1"/>
</dbReference>
<feature type="domain" description="N-acetyltransferase" evidence="3">
    <location>
        <begin position="1"/>
        <end position="172"/>
    </location>
</feature>
<dbReference type="Pfam" id="PF00583">
    <property type="entry name" value="Acetyltransf_1"/>
    <property type="match status" value="1"/>
</dbReference>
<keyword evidence="2 4" id="KW-0012">Acyltransferase</keyword>
<keyword evidence="5" id="KW-1185">Reference proteome</keyword>
<dbReference type="Gene3D" id="3.40.630.30">
    <property type="match status" value="1"/>
</dbReference>
<dbReference type="InterPro" id="IPR016181">
    <property type="entry name" value="Acyl_CoA_acyltransferase"/>
</dbReference>
<accession>A0A1H7VEZ6</accession>
<evidence type="ECO:0000259" key="3">
    <source>
        <dbReference type="PROSITE" id="PS51186"/>
    </source>
</evidence>
<gene>
    <name evidence="4" type="ORF">SAMN05660976_04115</name>
</gene>